<reference evidence="2 3" key="1">
    <citation type="journal article" date="2018" name="Syst. Appl. Microbiol.">
        <title>A new symbiotic nanoarchaeote (Candidatus Nanoclepta minutus) and its host (Zestosphaera tikiterensis gen. nov., sp. nov.) from a New Zealand hot spring.</title>
        <authorList>
            <person name="St John E."/>
            <person name="Liu Y."/>
            <person name="Podar M."/>
            <person name="Stott M.B."/>
            <person name="Meneghin J."/>
            <person name="Chen Z."/>
            <person name="Lagutin K."/>
            <person name="Mitchell K."/>
            <person name="Reysenbach A.L."/>
        </authorList>
    </citation>
    <scope>NUCLEOTIDE SEQUENCE [LARGE SCALE GENOMIC DNA]</scope>
    <source>
        <strain evidence="2">NZ3</strain>
    </source>
</reference>
<dbReference type="EMBL" id="MWMI01000001">
    <property type="protein sequence ID" value="RIB35506.1"/>
    <property type="molecule type" value="Genomic_DNA"/>
</dbReference>
<comment type="caution">
    <text evidence="2">The sequence shown here is derived from an EMBL/GenBank/DDBJ whole genome shotgun (WGS) entry which is preliminary data.</text>
</comment>
<keyword evidence="1" id="KW-0472">Membrane</keyword>
<evidence type="ECO:0000313" key="2">
    <source>
        <dbReference type="EMBL" id="RIB35506.1"/>
    </source>
</evidence>
<proteinExistence type="predicted"/>
<keyword evidence="1" id="KW-1133">Transmembrane helix</keyword>
<name>A0A397WS75_9ARCH</name>
<dbReference type="AlphaFoldDB" id="A0A397WS75"/>
<keyword evidence="1" id="KW-0812">Transmembrane</keyword>
<organism evidence="2 3">
    <name type="scientific">Candidatus Nanoclepta minutus</name>
    <dbReference type="NCBI Taxonomy" id="1940235"/>
    <lineage>
        <taxon>Archaea</taxon>
        <taxon>Nanobdellota</taxon>
        <taxon>Candidatus Nanoclepta</taxon>
    </lineage>
</organism>
<evidence type="ECO:0000313" key="3">
    <source>
        <dbReference type="Proteomes" id="UP000266622"/>
    </source>
</evidence>
<dbReference type="Proteomes" id="UP000266622">
    <property type="component" value="Unassembled WGS sequence"/>
</dbReference>
<evidence type="ECO:0000256" key="1">
    <source>
        <dbReference type="SAM" id="Phobius"/>
    </source>
</evidence>
<accession>A0A397WS75</accession>
<protein>
    <submittedName>
        <fullName evidence="2">Uncharacterized protein</fullName>
    </submittedName>
</protein>
<sequence>MLIKSVELILVLTICTLIFILSISFVGNSYNSFREELYLLRKFYEGRVLIKSLTESQTFSNKTCNITDNLIYYLSDPSSFYEYMKSLGIRDNVSLEVIDISDGKLLFKIGEKRDNFLEFRRVCYYNGSLYLFSIKV</sequence>
<gene>
    <name evidence="2" type="ORF">BXU00_00120</name>
</gene>
<feature type="transmembrane region" description="Helical" evidence="1">
    <location>
        <begin position="6"/>
        <end position="26"/>
    </location>
</feature>